<name>A0ABW0TXM1_9BACL</name>
<evidence type="ECO:0000313" key="2">
    <source>
        <dbReference type="EMBL" id="MFC5603487.1"/>
    </source>
</evidence>
<evidence type="ECO:0000256" key="1">
    <source>
        <dbReference type="SAM" id="Phobius"/>
    </source>
</evidence>
<comment type="caution">
    <text evidence="2">The sequence shown here is derived from an EMBL/GenBank/DDBJ whole genome shotgun (WGS) entry which is preliminary data.</text>
</comment>
<evidence type="ECO:0000313" key="3">
    <source>
        <dbReference type="Proteomes" id="UP001596071"/>
    </source>
</evidence>
<protein>
    <submittedName>
        <fullName evidence="2">Stressosome-associated protein Prli42</fullName>
    </submittedName>
</protein>
<dbReference type="InterPro" id="IPR049722">
    <property type="entry name" value="Prli42-like"/>
</dbReference>
<keyword evidence="3" id="KW-1185">Reference proteome</keyword>
<keyword evidence="1" id="KW-1133">Transmembrane helix</keyword>
<sequence length="31" mass="3354">MSNKKVQKIVVYLMIAAMVASSVLIGLSVFL</sequence>
<keyword evidence="1" id="KW-0472">Membrane</keyword>
<organism evidence="2 3">
    <name type="scientific">Sporosarcina koreensis</name>
    <dbReference type="NCBI Taxonomy" id="334735"/>
    <lineage>
        <taxon>Bacteria</taxon>
        <taxon>Bacillati</taxon>
        <taxon>Bacillota</taxon>
        <taxon>Bacilli</taxon>
        <taxon>Bacillales</taxon>
        <taxon>Caryophanaceae</taxon>
        <taxon>Sporosarcina</taxon>
    </lineage>
</organism>
<dbReference type="EMBL" id="JBHSNP010000011">
    <property type="protein sequence ID" value="MFC5603487.1"/>
    <property type="molecule type" value="Genomic_DNA"/>
</dbReference>
<feature type="transmembrane region" description="Helical" evidence="1">
    <location>
        <begin position="9"/>
        <end position="30"/>
    </location>
</feature>
<dbReference type="Proteomes" id="UP001596071">
    <property type="component" value="Unassembled WGS sequence"/>
</dbReference>
<dbReference type="NCBIfam" id="NF033880">
    <property type="entry name" value="Prli42"/>
    <property type="match status" value="1"/>
</dbReference>
<reference evidence="3" key="1">
    <citation type="journal article" date="2019" name="Int. J. Syst. Evol. Microbiol.">
        <title>The Global Catalogue of Microorganisms (GCM) 10K type strain sequencing project: providing services to taxonomists for standard genome sequencing and annotation.</title>
        <authorList>
            <consortium name="The Broad Institute Genomics Platform"/>
            <consortium name="The Broad Institute Genome Sequencing Center for Infectious Disease"/>
            <person name="Wu L."/>
            <person name="Ma J."/>
        </authorList>
    </citation>
    <scope>NUCLEOTIDE SEQUENCE [LARGE SCALE GENOMIC DNA]</scope>
    <source>
        <strain evidence="3">KACC 11299</strain>
    </source>
</reference>
<gene>
    <name evidence="2" type="primary">prli42</name>
    <name evidence="2" type="ORF">ACFPTP_09640</name>
</gene>
<dbReference type="RefSeq" id="WP_381444018.1">
    <property type="nucleotide sequence ID" value="NZ_JBHSNP010000011.1"/>
</dbReference>
<proteinExistence type="predicted"/>
<accession>A0ABW0TXM1</accession>
<keyword evidence="1" id="KW-0812">Transmembrane</keyword>